<evidence type="ECO:0000256" key="2">
    <source>
        <dbReference type="ARBA" id="ARBA00022723"/>
    </source>
</evidence>
<organism evidence="4 5">
    <name type="scientific">Fibrella rubiginis</name>
    <dbReference type="NCBI Taxonomy" id="2817060"/>
    <lineage>
        <taxon>Bacteria</taxon>
        <taxon>Pseudomonadati</taxon>
        <taxon>Bacteroidota</taxon>
        <taxon>Cytophagia</taxon>
        <taxon>Cytophagales</taxon>
        <taxon>Spirosomataceae</taxon>
        <taxon>Fibrella</taxon>
    </lineage>
</organism>
<keyword evidence="4" id="KW-0413">Isomerase</keyword>
<keyword evidence="2" id="KW-0479">Metal-binding</keyword>
<dbReference type="SUPFAM" id="SSF54593">
    <property type="entry name" value="Glyoxalase/Bleomycin resistance protein/Dihydroxybiphenyl dioxygenase"/>
    <property type="match status" value="1"/>
</dbReference>
<dbReference type="Proteomes" id="UP000664034">
    <property type="component" value="Unassembled WGS sequence"/>
</dbReference>
<dbReference type="Pfam" id="PF13669">
    <property type="entry name" value="Glyoxalase_4"/>
    <property type="match status" value="1"/>
</dbReference>
<dbReference type="GO" id="GO:0046872">
    <property type="term" value="F:metal ion binding"/>
    <property type="evidence" value="ECO:0007669"/>
    <property type="project" value="UniProtKB-KW"/>
</dbReference>
<dbReference type="Gene3D" id="3.10.180.10">
    <property type="entry name" value="2,3-Dihydroxybiphenyl 1,2-Dioxygenase, domain 1"/>
    <property type="match status" value="1"/>
</dbReference>
<dbReference type="GO" id="GO:0004493">
    <property type="term" value="F:methylmalonyl-CoA epimerase activity"/>
    <property type="evidence" value="ECO:0007669"/>
    <property type="project" value="UniProtKB-EC"/>
</dbReference>
<comment type="caution">
    <text evidence="4">The sequence shown here is derived from an EMBL/GenBank/DDBJ whole genome shotgun (WGS) entry which is preliminary data.</text>
</comment>
<name>A0A939GJ33_9BACT</name>
<gene>
    <name evidence="4" type="primary">mce</name>
    <name evidence="4" type="ORF">J2I47_19410</name>
</gene>
<dbReference type="PANTHER" id="PTHR43048:SF3">
    <property type="entry name" value="METHYLMALONYL-COA EPIMERASE, MITOCHONDRIAL"/>
    <property type="match status" value="1"/>
</dbReference>
<accession>A0A939GJ33</accession>
<dbReference type="RefSeq" id="WP_207366255.1">
    <property type="nucleotide sequence ID" value="NZ_JAFMYV010000010.1"/>
</dbReference>
<protein>
    <submittedName>
        <fullName evidence="4">Methylmalonyl-CoA epimerase</fullName>
        <ecNumber evidence="4">5.1.99.1</ecNumber>
    </submittedName>
</protein>
<dbReference type="InterPro" id="IPR051785">
    <property type="entry name" value="MMCE/EMCE_epimerase"/>
</dbReference>
<dbReference type="NCBIfam" id="TIGR03081">
    <property type="entry name" value="metmalonyl_epim"/>
    <property type="match status" value="1"/>
</dbReference>
<evidence type="ECO:0000259" key="3">
    <source>
        <dbReference type="PROSITE" id="PS51819"/>
    </source>
</evidence>
<evidence type="ECO:0000313" key="5">
    <source>
        <dbReference type="Proteomes" id="UP000664034"/>
    </source>
</evidence>
<dbReference type="PROSITE" id="PS51819">
    <property type="entry name" value="VOC"/>
    <property type="match status" value="1"/>
</dbReference>
<feature type="domain" description="VOC" evidence="3">
    <location>
        <begin position="4"/>
        <end position="132"/>
    </location>
</feature>
<comment type="similarity">
    <text evidence="1">Belongs to the methylmalonyl-CoA epimerase family.</text>
</comment>
<dbReference type="GO" id="GO:0046491">
    <property type="term" value="P:L-methylmalonyl-CoA metabolic process"/>
    <property type="evidence" value="ECO:0007669"/>
    <property type="project" value="TreeGrafter"/>
</dbReference>
<evidence type="ECO:0000256" key="1">
    <source>
        <dbReference type="ARBA" id="ARBA00009308"/>
    </source>
</evidence>
<proteinExistence type="inferred from homology"/>
<keyword evidence="5" id="KW-1185">Reference proteome</keyword>
<dbReference type="EC" id="5.1.99.1" evidence="4"/>
<dbReference type="EMBL" id="JAFMYV010000010">
    <property type="protein sequence ID" value="MBO0938728.1"/>
    <property type="molecule type" value="Genomic_DNA"/>
</dbReference>
<reference evidence="4" key="1">
    <citation type="submission" date="2021-03" db="EMBL/GenBank/DDBJ databases">
        <title>Fibrella sp. HMF5335 genome sequencing and assembly.</title>
        <authorList>
            <person name="Kang H."/>
            <person name="Kim H."/>
            <person name="Bae S."/>
            <person name="Joh K."/>
        </authorList>
    </citation>
    <scope>NUCLEOTIDE SEQUENCE</scope>
    <source>
        <strain evidence="4">HMF5335</strain>
    </source>
</reference>
<dbReference type="PANTHER" id="PTHR43048">
    <property type="entry name" value="METHYLMALONYL-COA EPIMERASE"/>
    <property type="match status" value="1"/>
</dbReference>
<dbReference type="CDD" id="cd07249">
    <property type="entry name" value="MMCE"/>
    <property type="match status" value="1"/>
</dbReference>
<sequence length="143" mass="15706">MFTNIEHIGIAVRDLAASSELFATLLNRESYKSEEVASEGVLTAFFLVNQTKIELLAATRPDSAIATFIEKRGEGTHHIAFEVDDIVAEMARLKEAGFTLLNEVPKRGADNKLVCFVHPKTANGVLVELCQEMKRVQGSTSKV</sequence>
<dbReference type="InterPro" id="IPR029068">
    <property type="entry name" value="Glyas_Bleomycin-R_OHBP_Dase"/>
</dbReference>
<dbReference type="InterPro" id="IPR037523">
    <property type="entry name" value="VOC_core"/>
</dbReference>
<dbReference type="AlphaFoldDB" id="A0A939GJ33"/>
<evidence type="ECO:0000313" key="4">
    <source>
        <dbReference type="EMBL" id="MBO0938728.1"/>
    </source>
</evidence>
<dbReference type="InterPro" id="IPR017515">
    <property type="entry name" value="MeMalonyl-CoA_epimerase"/>
</dbReference>